<protein>
    <submittedName>
        <fullName evidence="2">Uncharacterized protein</fullName>
    </submittedName>
</protein>
<comment type="caution">
    <text evidence="2">The sequence shown here is derived from an EMBL/GenBank/DDBJ whole genome shotgun (WGS) entry which is preliminary data.</text>
</comment>
<dbReference type="EMBL" id="LAZR01046700">
    <property type="protein sequence ID" value="KKK95921.1"/>
    <property type="molecule type" value="Genomic_DNA"/>
</dbReference>
<feature type="transmembrane region" description="Helical" evidence="1">
    <location>
        <begin position="33"/>
        <end position="52"/>
    </location>
</feature>
<keyword evidence="1" id="KW-0812">Transmembrane</keyword>
<proteinExistence type="predicted"/>
<keyword evidence="1" id="KW-0472">Membrane</keyword>
<name>A0A0F9CGW2_9ZZZZ</name>
<sequence length="53" mass="5911">MDQEDRDRLIKIETDVSWVRSILDKHISDHVKIKILCVGALLSAGIALLVALV</sequence>
<gene>
    <name evidence="2" type="ORF">LCGC14_2667950</name>
</gene>
<keyword evidence="1" id="KW-1133">Transmembrane helix</keyword>
<accession>A0A0F9CGW2</accession>
<reference evidence="2" key="1">
    <citation type="journal article" date="2015" name="Nature">
        <title>Complex archaea that bridge the gap between prokaryotes and eukaryotes.</title>
        <authorList>
            <person name="Spang A."/>
            <person name="Saw J.H."/>
            <person name="Jorgensen S.L."/>
            <person name="Zaremba-Niedzwiedzka K."/>
            <person name="Martijn J."/>
            <person name="Lind A.E."/>
            <person name="van Eijk R."/>
            <person name="Schleper C."/>
            <person name="Guy L."/>
            <person name="Ettema T.J."/>
        </authorList>
    </citation>
    <scope>NUCLEOTIDE SEQUENCE</scope>
</reference>
<evidence type="ECO:0000313" key="2">
    <source>
        <dbReference type="EMBL" id="KKK95921.1"/>
    </source>
</evidence>
<dbReference type="AlphaFoldDB" id="A0A0F9CGW2"/>
<organism evidence="2">
    <name type="scientific">marine sediment metagenome</name>
    <dbReference type="NCBI Taxonomy" id="412755"/>
    <lineage>
        <taxon>unclassified sequences</taxon>
        <taxon>metagenomes</taxon>
        <taxon>ecological metagenomes</taxon>
    </lineage>
</organism>
<evidence type="ECO:0000256" key="1">
    <source>
        <dbReference type="SAM" id="Phobius"/>
    </source>
</evidence>